<evidence type="ECO:0000313" key="3">
    <source>
        <dbReference type="Proteomes" id="UP001304683"/>
    </source>
</evidence>
<dbReference type="Pfam" id="PF03992">
    <property type="entry name" value="ABM"/>
    <property type="match status" value="1"/>
</dbReference>
<keyword evidence="2" id="KW-0560">Oxidoreductase</keyword>
<dbReference type="Gene3D" id="3.30.70.100">
    <property type="match status" value="1"/>
</dbReference>
<protein>
    <submittedName>
        <fullName evidence="2">Quinol monooxygenase</fullName>
        <ecNumber evidence="2">1.-.-.-</ecNumber>
    </submittedName>
</protein>
<proteinExistence type="predicted"/>
<dbReference type="PROSITE" id="PS51725">
    <property type="entry name" value="ABM"/>
    <property type="match status" value="1"/>
</dbReference>
<accession>A0ABZ0QP95</accession>
<name>A0ABZ0QP95_9FIRM</name>
<dbReference type="Proteomes" id="UP001304683">
    <property type="component" value="Chromosome"/>
</dbReference>
<keyword evidence="3" id="KW-1185">Reference proteome</keyword>
<dbReference type="EMBL" id="CP132508">
    <property type="protein sequence ID" value="WPD18572.1"/>
    <property type="molecule type" value="Genomic_DNA"/>
</dbReference>
<dbReference type="SUPFAM" id="SSF54909">
    <property type="entry name" value="Dimeric alpha+beta barrel"/>
    <property type="match status" value="1"/>
</dbReference>
<dbReference type="InterPro" id="IPR050744">
    <property type="entry name" value="AI-2_Isomerase_LsrG"/>
</dbReference>
<sequence length="96" mass="11488">MIVLIARYVSRAGMGDRVEAALREMIPLSRREPGCRAYKVHRSLDHPDEFLLYEVYDDEAALEAHWQTPHFRRIIEETVVPLLERRERHFYRLVEP</sequence>
<dbReference type="EC" id="1.-.-.-" evidence="2"/>
<dbReference type="RefSeq" id="WP_318750395.1">
    <property type="nucleotide sequence ID" value="NZ_CP132508.1"/>
</dbReference>
<gene>
    <name evidence="2" type="ORF">Q5761_09420</name>
</gene>
<evidence type="ECO:0000259" key="1">
    <source>
        <dbReference type="PROSITE" id="PS51725"/>
    </source>
</evidence>
<dbReference type="InterPro" id="IPR011008">
    <property type="entry name" value="Dimeric_a/b-barrel"/>
</dbReference>
<dbReference type="InterPro" id="IPR007138">
    <property type="entry name" value="ABM_dom"/>
</dbReference>
<organism evidence="2 3">
    <name type="scientific">Thermaerobacter composti</name>
    <dbReference type="NCBI Taxonomy" id="554949"/>
    <lineage>
        <taxon>Bacteria</taxon>
        <taxon>Bacillati</taxon>
        <taxon>Bacillota</taxon>
        <taxon>Clostridia</taxon>
        <taxon>Eubacteriales</taxon>
        <taxon>Clostridiales Family XVII. Incertae Sedis</taxon>
        <taxon>Thermaerobacter</taxon>
    </lineage>
</organism>
<feature type="domain" description="ABM" evidence="1">
    <location>
        <begin position="2"/>
        <end position="90"/>
    </location>
</feature>
<evidence type="ECO:0000313" key="2">
    <source>
        <dbReference type="EMBL" id="WPD18572.1"/>
    </source>
</evidence>
<dbReference type="PANTHER" id="PTHR33336">
    <property type="entry name" value="QUINOL MONOOXYGENASE YGIN-RELATED"/>
    <property type="match status" value="1"/>
</dbReference>
<keyword evidence="2" id="KW-0503">Monooxygenase</keyword>
<dbReference type="GO" id="GO:0004497">
    <property type="term" value="F:monooxygenase activity"/>
    <property type="evidence" value="ECO:0007669"/>
    <property type="project" value="UniProtKB-KW"/>
</dbReference>
<reference evidence="2 3" key="1">
    <citation type="submission" date="2023-08" db="EMBL/GenBank/DDBJ databases">
        <title>Genome sequence of Thermaerobacter compostii strain Ins1, a spore-forming filamentous bacterium isolated from a deep geothermal reservoir.</title>
        <authorList>
            <person name="Bregnard D."/>
            <person name="Gonzalez D."/>
            <person name="Junier P."/>
        </authorList>
    </citation>
    <scope>NUCLEOTIDE SEQUENCE [LARGE SCALE GENOMIC DNA]</scope>
    <source>
        <strain evidence="2 3">Ins1</strain>
    </source>
</reference>
<dbReference type="PANTHER" id="PTHR33336:SF15">
    <property type="entry name" value="ABM DOMAIN-CONTAINING PROTEIN"/>
    <property type="match status" value="1"/>
</dbReference>